<keyword evidence="7 12" id="KW-1133">Transmembrane helix</keyword>
<keyword evidence="9 12" id="KW-0406">Ion transport</keyword>
<comment type="similarity">
    <text evidence="2">In the N-terminal section; belongs to the NhaA Na(+)/H(+) (TC 2.A.33) antiporter family.</text>
</comment>
<sequence length="643" mass="70196">MFRGFTTPLTGRTEHERTTVASAWAYIRTETGSAAVLLAATLAALIWVNTAPGSYETAWHTHLSIRVGQHGVDLDMRDWVNSGLMTLFFLVVGLEARREFDLGELRDRRRIPLPLLAGICGMVVPVLIYLLVNTGRSSAHGWGAAMSTDTAFALGMLALLGSRFPRRLHTFILTVAVVDDFVALAVIAVAYSDHISWTPLLFGVGVLVVVGIVRRAGVRRGLVYGALGIVAWVAFLHSGVDPLVVGLVFGMMSYAYQASRDDLERATGLFRSFREQPTAELEREARLGIASALSPNDRLQRMWHPWTSYVIVPLFALANAGIAIDGTLLRQAFTSPITLGILLGYGLGKPIAIFGASAISTRLSRGRMRPPVGWGAVLGGGTIAGVGFTVSLLIATLAFHGAQLDQAKIGVLSAVLFAMLATTVVALVIERLPDARRARALLGTAQSVVDLTDPVDPERDHVRGALDAPVTVVEYGDFECPYCGQAEDVVRELLVDFGDVRYVWRHLPLSDVHPHAQLAAQASEVAAREGKFWDMHDLLFEHQDELNPKDLLAYARQLDLDMDAFQKALRSREAKERVLRDVESADTSGVSGTPTFFVNGRRHHGAYDIASLSASVIAARDRVLLVERGEQRGRRRSRRRGEE</sequence>
<keyword evidence="5 12" id="KW-1003">Cell membrane</keyword>
<organism evidence="14 15">
    <name type="scientific">Streptomyces polygonati</name>
    <dbReference type="NCBI Taxonomy" id="1617087"/>
    <lineage>
        <taxon>Bacteria</taxon>
        <taxon>Bacillati</taxon>
        <taxon>Actinomycetota</taxon>
        <taxon>Actinomycetes</taxon>
        <taxon>Kitasatosporales</taxon>
        <taxon>Streptomycetaceae</taxon>
        <taxon>Streptomyces</taxon>
    </lineage>
</organism>
<feature type="transmembrane region" description="Helical" evidence="12">
    <location>
        <begin position="409"/>
        <end position="429"/>
    </location>
</feature>
<keyword evidence="3 12" id="KW-0813">Transport</keyword>
<evidence type="ECO:0000256" key="7">
    <source>
        <dbReference type="ARBA" id="ARBA00022989"/>
    </source>
</evidence>
<dbReference type="InterPro" id="IPR013766">
    <property type="entry name" value="Thioredoxin_domain"/>
</dbReference>
<feature type="transmembrane region" description="Helical" evidence="12">
    <location>
        <begin position="111"/>
        <end position="132"/>
    </location>
</feature>
<evidence type="ECO:0000256" key="9">
    <source>
        <dbReference type="ARBA" id="ARBA00023065"/>
    </source>
</evidence>
<evidence type="ECO:0000256" key="4">
    <source>
        <dbReference type="ARBA" id="ARBA00022449"/>
    </source>
</evidence>
<evidence type="ECO:0000256" key="6">
    <source>
        <dbReference type="ARBA" id="ARBA00022692"/>
    </source>
</evidence>
<dbReference type="Gene3D" id="1.20.1530.10">
    <property type="entry name" value="Na+/H+ antiporter like domain"/>
    <property type="match status" value="1"/>
</dbReference>
<comment type="similarity">
    <text evidence="12">Belongs to the NhaA Na(+)/H(+) (TC 2.A.33) antiporter family.</text>
</comment>
<feature type="transmembrane region" description="Helical" evidence="12">
    <location>
        <begin position="197"/>
        <end position="214"/>
    </location>
</feature>
<dbReference type="InterPro" id="IPR023171">
    <property type="entry name" value="Na/H_antiporter_dom_sf"/>
</dbReference>
<evidence type="ECO:0000256" key="2">
    <source>
        <dbReference type="ARBA" id="ARBA00007006"/>
    </source>
</evidence>
<comment type="caution">
    <text evidence="14">The sequence shown here is derived from an EMBL/GenBank/DDBJ whole genome shotgun (WGS) entry which is preliminary data.</text>
</comment>
<evidence type="ECO:0000256" key="10">
    <source>
        <dbReference type="ARBA" id="ARBA00023136"/>
    </source>
</evidence>
<keyword evidence="4 12" id="KW-0050">Antiport</keyword>
<keyword evidence="11 12" id="KW-0739">Sodium transport</keyword>
<name>A0ABV8HIA9_9ACTN</name>
<protein>
    <recommendedName>
        <fullName evidence="12">Na(+)/H(+) antiporter NhaA</fullName>
    </recommendedName>
    <alternativeName>
        <fullName evidence="12">Sodium/proton antiporter NhaA</fullName>
    </alternativeName>
</protein>
<feature type="transmembrane region" description="Helical" evidence="12">
    <location>
        <begin position="306"/>
        <end position="324"/>
    </location>
</feature>
<accession>A0ABV8HIA9</accession>
<evidence type="ECO:0000313" key="15">
    <source>
        <dbReference type="Proteomes" id="UP001595765"/>
    </source>
</evidence>
<feature type="transmembrane region" description="Helical" evidence="12">
    <location>
        <begin position="138"/>
        <end position="159"/>
    </location>
</feature>
<evidence type="ECO:0000256" key="5">
    <source>
        <dbReference type="ARBA" id="ARBA00022475"/>
    </source>
</evidence>
<proteinExistence type="inferred from homology"/>
<evidence type="ECO:0000256" key="8">
    <source>
        <dbReference type="ARBA" id="ARBA00023053"/>
    </source>
</evidence>
<evidence type="ECO:0000256" key="11">
    <source>
        <dbReference type="ARBA" id="ARBA00023201"/>
    </source>
</evidence>
<reference evidence="15" key="1">
    <citation type="journal article" date="2019" name="Int. J. Syst. Evol. Microbiol.">
        <title>The Global Catalogue of Microorganisms (GCM) 10K type strain sequencing project: providing services to taxonomists for standard genome sequencing and annotation.</title>
        <authorList>
            <consortium name="The Broad Institute Genomics Platform"/>
            <consortium name="The Broad Institute Genome Sequencing Center for Infectious Disease"/>
            <person name="Wu L."/>
            <person name="Ma J."/>
        </authorList>
    </citation>
    <scope>NUCLEOTIDE SEQUENCE [LARGE SCALE GENOMIC DNA]</scope>
    <source>
        <strain evidence="15">CGMCC 4.7237</strain>
    </source>
</reference>
<dbReference type="InterPro" id="IPR004670">
    <property type="entry name" value="NhaA"/>
</dbReference>
<dbReference type="HAMAP" id="MF_01844">
    <property type="entry name" value="NhaA"/>
    <property type="match status" value="1"/>
</dbReference>
<feature type="transmembrane region" description="Helical" evidence="12">
    <location>
        <begin position="336"/>
        <end position="360"/>
    </location>
</feature>
<dbReference type="Proteomes" id="UP001595765">
    <property type="component" value="Unassembled WGS sequence"/>
</dbReference>
<feature type="transmembrane region" description="Helical" evidence="12">
    <location>
        <begin position="171"/>
        <end position="191"/>
    </location>
</feature>
<evidence type="ECO:0000256" key="12">
    <source>
        <dbReference type="HAMAP-Rule" id="MF_01844"/>
    </source>
</evidence>
<evidence type="ECO:0000256" key="1">
    <source>
        <dbReference type="ARBA" id="ARBA00004429"/>
    </source>
</evidence>
<feature type="transmembrane region" description="Helical" evidence="12">
    <location>
        <begin position="372"/>
        <end position="397"/>
    </location>
</feature>
<feature type="transmembrane region" description="Helical" evidence="12">
    <location>
        <begin position="79"/>
        <end position="96"/>
    </location>
</feature>
<evidence type="ECO:0000256" key="3">
    <source>
        <dbReference type="ARBA" id="ARBA00022448"/>
    </source>
</evidence>
<dbReference type="InterPro" id="IPR012336">
    <property type="entry name" value="Thioredoxin-like_fold"/>
</dbReference>
<dbReference type="PROSITE" id="PS51352">
    <property type="entry name" value="THIOREDOXIN_2"/>
    <property type="match status" value="1"/>
</dbReference>
<keyword evidence="8 12" id="KW-0915">Sodium</keyword>
<dbReference type="NCBIfam" id="TIGR00773">
    <property type="entry name" value="NhaA"/>
    <property type="match status" value="1"/>
</dbReference>
<dbReference type="Gene3D" id="3.40.30.10">
    <property type="entry name" value="Glutaredoxin"/>
    <property type="match status" value="1"/>
</dbReference>
<dbReference type="Pfam" id="PF06965">
    <property type="entry name" value="Na_H_antiport_1"/>
    <property type="match status" value="1"/>
</dbReference>
<dbReference type="PANTHER" id="PTHR30341:SF0">
    <property type="entry name" value="NA(+)_H(+) ANTIPORTER NHAA"/>
    <property type="match status" value="1"/>
</dbReference>
<dbReference type="RefSeq" id="WP_386428195.1">
    <property type="nucleotide sequence ID" value="NZ_JBHSBB010000008.1"/>
</dbReference>
<comment type="catalytic activity">
    <reaction evidence="12">
        <text>Na(+)(in) + 2 H(+)(out) = Na(+)(out) + 2 H(+)(in)</text>
        <dbReference type="Rhea" id="RHEA:29251"/>
        <dbReference type="ChEBI" id="CHEBI:15378"/>
        <dbReference type="ChEBI" id="CHEBI:29101"/>
    </reaction>
</comment>
<comment type="function">
    <text evidence="12">Na(+)/H(+) antiporter that extrudes sodium in exchange for external protons.</text>
</comment>
<feature type="domain" description="Thioredoxin" evidence="13">
    <location>
        <begin position="426"/>
        <end position="621"/>
    </location>
</feature>
<dbReference type="InterPro" id="IPR036249">
    <property type="entry name" value="Thioredoxin-like_sf"/>
</dbReference>
<keyword evidence="15" id="KW-1185">Reference proteome</keyword>
<keyword evidence="6 12" id="KW-0812">Transmembrane</keyword>
<dbReference type="Pfam" id="PF13462">
    <property type="entry name" value="Thioredoxin_4"/>
    <property type="match status" value="1"/>
</dbReference>
<keyword evidence="10 12" id="KW-0472">Membrane</keyword>
<dbReference type="SUPFAM" id="SSF52833">
    <property type="entry name" value="Thioredoxin-like"/>
    <property type="match status" value="1"/>
</dbReference>
<evidence type="ECO:0000313" key="14">
    <source>
        <dbReference type="EMBL" id="MFC4031807.1"/>
    </source>
</evidence>
<dbReference type="PANTHER" id="PTHR30341">
    <property type="entry name" value="SODIUM ION/PROTON ANTIPORTER NHAA-RELATED"/>
    <property type="match status" value="1"/>
</dbReference>
<gene>
    <name evidence="12 14" type="primary">nhaA</name>
    <name evidence="14" type="ORF">ACFO3J_09980</name>
</gene>
<comment type="subcellular location">
    <subcellularLocation>
        <location evidence="1">Cell inner membrane</location>
        <topology evidence="1">Multi-pass membrane protein</topology>
    </subcellularLocation>
    <subcellularLocation>
        <location evidence="12">Cell membrane</location>
        <topology evidence="12">Multi-pass membrane protein</topology>
    </subcellularLocation>
</comment>
<dbReference type="EMBL" id="JBHSBB010000008">
    <property type="protein sequence ID" value="MFC4031807.1"/>
    <property type="molecule type" value="Genomic_DNA"/>
</dbReference>
<evidence type="ECO:0000259" key="13">
    <source>
        <dbReference type="PROSITE" id="PS51352"/>
    </source>
</evidence>